<gene>
    <name evidence="1" type="ORF">ZEAMMB73_Zm00001d007955</name>
</gene>
<proteinExistence type="predicted"/>
<accession>A0A1D6FAG5</accession>
<name>A0A1D6FAG5_MAIZE</name>
<dbReference type="InParanoid" id="A0A1D6FAG5"/>
<reference evidence="1" key="1">
    <citation type="submission" date="2015-12" db="EMBL/GenBank/DDBJ databases">
        <title>Update maize B73 reference genome by single molecule sequencing technologies.</title>
        <authorList>
            <consortium name="Maize Genome Sequencing Project"/>
            <person name="Ware D."/>
        </authorList>
    </citation>
    <scope>NUCLEOTIDE SEQUENCE [LARGE SCALE GENOMIC DNA]</scope>
    <source>
        <tissue evidence="1">Seedling</tissue>
    </source>
</reference>
<dbReference type="AlphaFoldDB" id="A0A1D6FAG5"/>
<evidence type="ECO:0000313" key="1">
    <source>
        <dbReference type="EMBL" id="ONM28063.1"/>
    </source>
</evidence>
<dbReference type="EMBL" id="CM007648">
    <property type="protein sequence ID" value="ONM28063.1"/>
    <property type="molecule type" value="Genomic_DNA"/>
</dbReference>
<protein>
    <submittedName>
        <fullName evidence="1">Uncharacterized protein</fullName>
    </submittedName>
</protein>
<organism evidence="1">
    <name type="scientific">Zea mays</name>
    <name type="common">Maize</name>
    <dbReference type="NCBI Taxonomy" id="4577"/>
    <lineage>
        <taxon>Eukaryota</taxon>
        <taxon>Viridiplantae</taxon>
        <taxon>Streptophyta</taxon>
        <taxon>Embryophyta</taxon>
        <taxon>Tracheophyta</taxon>
        <taxon>Spermatophyta</taxon>
        <taxon>Magnoliopsida</taxon>
        <taxon>Liliopsida</taxon>
        <taxon>Poales</taxon>
        <taxon>Poaceae</taxon>
        <taxon>PACMAD clade</taxon>
        <taxon>Panicoideae</taxon>
        <taxon>Andropogonodae</taxon>
        <taxon>Andropogoneae</taxon>
        <taxon>Tripsacinae</taxon>
        <taxon>Zea</taxon>
    </lineage>
</organism>
<sequence>MAVGNKAVAAVVMVVTILSSAAAVHLAPPTPTAVIRKLLQQEEDDCLPPMIIGSCCTGCGLFPFHGPVGRCCDPDNNVCTLVPGDGSDFEACVPRDMCAGITC</sequence>
<dbReference type="IntAct" id="A0A1D6FAG5">
    <property type="interactions" value="2"/>
</dbReference>